<accession>A0A0M3JHZ6</accession>
<evidence type="ECO:0000313" key="9">
    <source>
        <dbReference type="WBParaSite" id="ASIM_0000726101-mRNA-1"/>
    </source>
</evidence>
<sequence>QTIGYRDKDAAACVTGKPIIAGGIHGRVSATGLGVLQGLEVFVNNEEYMKAVGLTTGLKGKTFIIQGFGNVGTYTARFLCQNGAKCIGVQEWNGSLVNPDGIDPVKLDEYRNGNKGDIRVSSICRRLRRVKICGDKADNRAGNWD</sequence>
<dbReference type="PRINTS" id="PR00082">
    <property type="entry name" value="GLFDHDRGNASE"/>
</dbReference>
<dbReference type="PANTHER" id="PTHR11606:SF13">
    <property type="entry name" value="GLUTAMATE DEHYDROGENASE 1, MITOCHONDRIAL"/>
    <property type="match status" value="1"/>
</dbReference>
<organism evidence="9">
    <name type="scientific">Anisakis simplex</name>
    <name type="common">Herring worm</name>
    <dbReference type="NCBI Taxonomy" id="6269"/>
    <lineage>
        <taxon>Eukaryota</taxon>
        <taxon>Metazoa</taxon>
        <taxon>Ecdysozoa</taxon>
        <taxon>Nematoda</taxon>
        <taxon>Chromadorea</taxon>
        <taxon>Rhabditida</taxon>
        <taxon>Spirurina</taxon>
        <taxon>Ascaridomorpha</taxon>
        <taxon>Ascaridoidea</taxon>
        <taxon>Anisakidae</taxon>
        <taxon>Anisakis</taxon>
        <taxon>Anisakis simplex complex</taxon>
    </lineage>
</organism>
<dbReference type="InterPro" id="IPR006096">
    <property type="entry name" value="Glu/Leu/Phe/Val/Trp_DH_C"/>
</dbReference>
<comment type="catalytic activity">
    <reaction evidence="3">
        <text>L-glutamate + NAD(+) + H2O = 2-oxoglutarate + NH4(+) + NADH + H(+)</text>
        <dbReference type="Rhea" id="RHEA:15133"/>
        <dbReference type="ChEBI" id="CHEBI:15377"/>
        <dbReference type="ChEBI" id="CHEBI:15378"/>
        <dbReference type="ChEBI" id="CHEBI:16810"/>
        <dbReference type="ChEBI" id="CHEBI:28938"/>
        <dbReference type="ChEBI" id="CHEBI:29985"/>
        <dbReference type="ChEBI" id="CHEBI:57540"/>
        <dbReference type="ChEBI" id="CHEBI:57945"/>
        <dbReference type="EC" id="1.4.1.3"/>
    </reaction>
</comment>
<evidence type="ECO:0000313" key="8">
    <source>
        <dbReference type="Proteomes" id="UP000267096"/>
    </source>
</evidence>
<evidence type="ECO:0000256" key="2">
    <source>
        <dbReference type="ARBA" id="ARBA00023002"/>
    </source>
</evidence>
<proteinExistence type="inferred from homology"/>
<dbReference type="Gene3D" id="3.40.50.720">
    <property type="entry name" value="NAD(P)-binding Rossmann-like Domain"/>
    <property type="match status" value="1"/>
</dbReference>
<evidence type="ECO:0000313" key="7">
    <source>
        <dbReference type="EMBL" id="VDK28364.1"/>
    </source>
</evidence>
<feature type="domain" description="Glutamate/phenylalanine/leucine/valine/L-tryptophan dehydrogenase C-terminal" evidence="6">
    <location>
        <begin position="22"/>
        <end position="118"/>
    </location>
</feature>
<comment type="catalytic activity">
    <reaction evidence="4">
        <text>L-glutamate + NADP(+) + H2O = 2-oxoglutarate + NH4(+) + NADPH + H(+)</text>
        <dbReference type="Rhea" id="RHEA:11612"/>
        <dbReference type="ChEBI" id="CHEBI:15377"/>
        <dbReference type="ChEBI" id="CHEBI:15378"/>
        <dbReference type="ChEBI" id="CHEBI:16810"/>
        <dbReference type="ChEBI" id="CHEBI:28938"/>
        <dbReference type="ChEBI" id="CHEBI:29985"/>
        <dbReference type="ChEBI" id="CHEBI:57783"/>
        <dbReference type="ChEBI" id="CHEBI:58349"/>
        <dbReference type="EC" id="1.4.1.3"/>
    </reaction>
</comment>
<evidence type="ECO:0000256" key="1">
    <source>
        <dbReference type="ARBA" id="ARBA00012889"/>
    </source>
</evidence>
<gene>
    <name evidence="7" type="ORF">ASIM_LOCUS7029</name>
</gene>
<dbReference type="GO" id="GO:0006538">
    <property type="term" value="P:L-glutamate catabolic process"/>
    <property type="evidence" value="ECO:0007669"/>
    <property type="project" value="TreeGrafter"/>
</dbReference>
<dbReference type="EC" id="1.4.1.3" evidence="1"/>
<reference evidence="7 8" key="2">
    <citation type="submission" date="2018-11" db="EMBL/GenBank/DDBJ databases">
        <authorList>
            <consortium name="Pathogen Informatics"/>
        </authorList>
    </citation>
    <scope>NUCLEOTIDE SEQUENCE [LARGE SCALE GENOMIC DNA]</scope>
</reference>
<dbReference type="EMBL" id="UYRR01016290">
    <property type="protein sequence ID" value="VDK28364.1"/>
    <property type="molecule type" value="Genomic_DNA"/>
</dbReference>
<dbReference type="Pfam" id="PF00208">
    <property type="entry name" value="ELFV_dehydrog"/>
    <property type="match status" value="1"/>
</dbReference>
<reference evidence="9" key="1">
    <citation type="submission" date="2017-02" db="UniProtKB">
        <authorList>
            <consortium name="WormBaseParasite"/>
        </authorList>
    </citation>
    <scope>IDENTIFICATION</scope>
</reference>
<evidence type="ECO:0000256" key="5">
    <source>
        <dbReference type="RuleBase" id="RU004417"/>
    </source>
</evidence>
<dbReference type="InterPro" id="IPR006095">
    <property type="entry name" value="Glu/Leu/Phe/Val/Trp_DH"/>
</dbReference>
<dbReference type="AlphaFoldDB" id="A0A0M3JHZ6"/>
<dbReference type="SUPFAM" id="SSF51735">
    <property type="entry name" value="NAD(P)-binding Rossmann-fold domains"/>
    <property type="match status" value="1"/>
</dbReference>
<name>A0A0M3JHZ6_ANISI</name>
<dbReference type="OrthoDB" id="6718861at2759"/>
<dbReference type="WBParaSite" id="ASIM_0000726101-mRNA-1">
    <property type="protein sequence ID" value="ASIM_0000726101-mRNA-1"/>
    <property type="gene ID" value="ASIM_0000726101"/>
</dbReference>
<protein>
    <recommendedName>
        <fullName evidence="1">glutamate dehydrogenase [NAD(P)(+)]</fullName>
        <ecNumber evidence="1">1.4.1.3</ecNumber>
    </recommendedName>
</protein>
<comment type="similarity">
    <text evidence="5">Belongs to the Glu/Leu/Phe/Val dehydrogenases family.</text>
</comment>
<dbReference type="Proteomes" id="UP000267096">
    <property type="component" value="Unassembled WGS sequence"/>
</dbReference>
<dbReference type="GO" id="GO:0005739">
    <property type="term" value="C:mitochondrion"/>
    <property type="evidence" value="ECO:0007669"/>
    <property type="project" value="TreeGrafter"/>
</dbReference>
<dbReference type="GO" id="GO:0004352">
    <property type="term" value="F:glutamate dehydrogenase (NAD+) activity"/>
    <property type="evidence" value="ECO:0007669"/>
    <property type="project" value="TreeGrafter"/>
</dbReference>
<keyword evidence="2 5" id="KW-0560">Oxidoreductase</keyword>
<dbReference type="InterPro" id="IPR036291">
    <property type="entry name" value="NAD(P)-bd_dom_sf"/>
</dbReference>
<evidence type="ECO:0000256" key="4">
    <source>
        <dbReference type="ARBA" id="ARBA00048577"/>
    </source>
</evidence>
<dbReference type="PANTHER" id="PTHR11606">
    <property type="entry name" value="GLUTAMATE DEHYDROGENASE"/>
    <property type="match status" value="1"/>
</dbReference>
<keyword evidence="8" id="KW-1185">Reference proteome</keyword>
<evidence type="ECO:0000256" key="3">
    <source>
        <dbReference type="ARBA" id="ARBA00047867"/>
    </source>
</evidence>
<evidence type="ECO:0000259" key="6">
    <source>
        <dbReference type="Pfam" id="PF00208"/>
    </source>
</evidence>